<name>A0A101M4Q8_PICGL</name>
<reference evidence="2" key="1">
    <citation type="journal article" date="2015" name="Genome Biol. Evol.">
        <title>Organellar Genomes of White Spruce (Picea glauca): Assembly and Annotation.</title>
        <authorList>
            <person name="Jackman S.D."/>
            <person name="Warren R.L."/>
            <person name="Gibb E.A."/>
            <person name="Vandervalk B.P."/>
            <person name="Mohamadi H."/>
            <person name="Chu J."/>
            <person name="Raymond A."/>
            <person name="Pleasance S."/>
            <person name="Coope R."/>
            <person name="Wildung M.R."/>
            <person name="Ritland C.E."/>
            <person name="Bousquet J."/>
            <person name="Jones S.J."/>
            <person name="Bohlmann J."/>
            <person name="Birol I."/>
        </authorList>
    </citation>
    <scope>NUCLEOTIDE SEQUENCE [LARGE SCALE GENOMIC DNA]</scope>
    <source>
        <tissue evidence="2">Flushing bud</tissue>
    </source>
</reference>
<feature type="region of interest" description="Disordered" evidence="1">
    <location>
        <begin position="1"/>
        <end position="22"/>
    </location>
</feature>
<evidence type="ECO:0000256" key="1">
    <source>
        <dbReference type="SAM" id="MobiDB-lite"/>
    </source>
</evidence>
<protein>
    <submittedName>
        <fullName evidence="2">Uncharacterized protein</fullName>
    </submittedName>
</protein>
<dbReference type="AlphaFoldDB" id="A0A101M4Q8"/>
<gene>
    <name evidence="2" type="ORF">ABT39_MTgene784</name>
</gene>
<proteinExistence type="predicted"/>
<accession>A0A101M4Q8</accession>
<organism evidence="2">
    <name type="scientific">Picea glauca</name>
    <name type="common">White spruce</name>
    <name type="synonym">Pinus glauca</name>
    <dbReference type="NCBI Taxonomy" id="3330"/>
    <lineage>
        <taxon>Eukaryota</taxon>
        <taxon>Viridiplantae</taxon>
        <taxon>Streptophyta</taxon>
        <taxon>Embryophyta</taxon>
        <taxon>Tracheophyta</taxon>
        <taxon>Spermatophyta</taxon>
        <taxon>Pinopsida</taxon>
        <taxon>Pinidae</taxon>
        <taxon>Conifers I</taxon>
        <taxon>Pinales</taxon>
        <taxon>Pinaceae</taxon>
        <taxon>Picea</taxon>
    </lineage>
</organism>
<sequence length="86" mass="10055">MAEREAFQGSGKHGRKKGELSLYQRKSTRGTWRLNRTHYLCATTQRLRLFFYFGSNYAQLLKGGMHFPCRLPSFARRELHETGSND</sequence>
<keyword evidence="2" id="KW-0496">Mitochondrion</keyword>
<geneLocation type="mitochondrion" evidence="2"/>
<evidence type="ECO:0000313" key="2">
    <source>
        <dbReference type="EMBL" id="KUM50938.1"/>
    </source>
</evidence>
<dbReference type="EMBL" id="LKAM01000001">
    <property type="protein sequence ID" value="KUM50938.1"/>
    <property type="molecule type" value="Genomic_DNA"/>
</dbReference>
<comment type="caution">
    <text evidence="2">The sequence shown here is derived from an EMBL/GenBank/DDBJ whole genome shotgun (WGS) entry which is preliminary data.</text>
</comment>